<organism evidence="2 3">
    <name type="scientific">Acididesulfobacter guangdongensis</name>
    <dbReference type="NCBI Taxonomy" id="2597225"/>
    <lineage>
        <taxon>Bacteria</taxon>
        <taxon>Deltaproteobacteria</taxon>
        <taxon>Candidatus Acidulodesulfobacterales</taxon>
        <taxon>Candidatus Acididesulfobacter</taxon>
    </lineage>
</organism>
<dbReference type="PANTHER" id="PTHR38755">
    <property type="entry name" value="5,10-METHYLENETETRAHYDROFOLATE REDUCTASE"/>
    <property type="match status" value="1"/>
</dbReference>
<proteinExistence type="predicted"/>
<sequence length="220" mass="23850">MIVTKQKTLENIIKKIKGSTFIFGCGICSDTSRTGGPKEVEAMRKILEDNNIKVTGTYIIDAMCHLQKVKKAVRDNEESIKLSESVLVLSCGSGVQSAVSSLSSIDKTKKVISGVDTMFIGNIESLSSLKEMCSLCGECVLNETAGICPVTLCPKGLLNGPCGGMKNYKCEVDENLDCAWVKIYERSIIQNSLEDIKKIASPKDYSVKQPVGAIKFKGSH</sequence>
<name>A0A519BF71_ACIG2</name>
<gene>
    <name evidence="2" type="ORF">EVJ46_06875</name>
</gene>
<evidence type="ECO:0000313" key="3">
    <source>
        <dbReference type="Proteomes" id="UP000316562"/>
    </source>
</evidence>
<protein>
    <submittedName>
        <fullName evidence="2">5,10-methylenetetrahydrofolate reductase</fullName>
    </submittedName>
</protein>
<evidence type="ECO:0000259" key="1">
    <source>
        <dbReference type="Pfam" id="PF12225"/>
    </source>
</evidence>
<dbReference type="Proteomes" id="UP000316562">
    <property type="component" value="Unassembled WGS sequence"/>
</dbReference>
<comment type="caution">
    <text evidence="2">The sequence shown here is derived from an EMBL/GenBank/DDBJ whole genome shotgun (WGS) entry which is preliminary data.</text>
</comment>
<reference evidence="2 3" key="1">
    <citation type="journal article" date="2019" name="ISME J.">
        <title>Insights into ecological role of a new deltaproteobacterial order Candidatus Acidulodesulfobacterales by metagenomics and metatranscriptomics.</title>
        <authorList>
            <person name="Tan S."/>
            <person name="Liu J."/>
            <person name="Fang Y."/>
            <person name="Hedlund B.P."/>
            <person name="Lian Z.H."/>
            <person name="Huang L.Y."/>
            <person name="Li J.T."/>
            <person name="Huang L.N."/>
            <person name="Li W.J."/>
            <person name="Jiang H.C."/>
            <person name="Dong H.L."/>
            <person name="Shu W.S."/>
        </authorList>
    </citation>
    <scope>NUCLEOTIDE SEQUENCE [LARGE SCALE GENOMIC DNA]</scope>
    <source>
        <strain evidence="2">AP2</strain>
    </source>
</reference>
<dbReference type="Pfam" id="PF12225">
    <property type="entry name" value="DUF5981"/>
    <property type="match status" value="1"/>
</dbReference>
<evidence type="ECO:0000313" key="2">
    <source>
        <dbReference type="EMBL" id="RZD15915.1"/>
    </source>
</evidence>
<dbReference type="PANTHER" id="PTHR38755:SF1">
    <property type="entry name" value="METHYLENE-TETRAHYDROFOLATE REDUCTASE C-TERMINAL DOMAIN-CONTAINING PROTEIN"/>
    <property type="match status" value="1"/>
</dbReference>
<accession>A0A519BF71</accession>
<dbReference type="InterPro" id="IPR022026">
    <property type="entry name" value="DUF5981"/>
</dbReference>
<feature type="domain" description="Methylene-tetrahydrofolate reductase C-terminal-like" evidence="1">
    <location>
        <begin position="113"/>
        <end position="206"/>
    </location>
</feature>
<dbReference type="AlphaFoldDB" id="A0A519BF71"/>
<dbReference type="EMBL" id="SGBC01000003">
    <property type="protein sequence ID" value="RZD15915.1"/>
    <property type="molecule type" value="Genomic_DNA"/>
</dbReference>